<organism evidence="3 4">
    <name type="scientific">Streptomyces bohaiensis</name>
    <dbReference type="NCBI Taxonomy" id="1431344"/>
    <lineage>
        <taxon>Bacteria</taxon>
        <taxon>Bacillati</taxon>
        <taxon>Actinomycetota</taxon>
        <taxon>Actinomycetes</taxon>
        <taxon>Kitasatosporales</taxon>
        <taxon>Streptomycetaceae</taxon>
        <taxon>Streptomyces</taxon>
    </lineage>
</organism>
<protein>
    <recommendedName>
        <fullName evidence="5">DUF485 domain-containing protein</fullName>
    </recommendedName>
</protein>
<proteinExistence type="predicted"/>
<evidence type="ECO:0000313" key="4">
    <source>
        <dbReference type="Proteomes" id="UP000727056"/>
    </source>
</evidence>
<reference evidence="3 4" key="1">
    <citation type="submission" date="2020-03" db="EMBL/GenBank/DDBJ databases">
        <title>Draft genome of Streptomyces sp. ventii, isolated from the Axial Seamount in the Pacific Ocean, and resequencing of the two type strains Streptomyces lonarensis strain NCL 716 and Streptomyces bohaiensis strain 11A07.</title>
        <authorList>
            <person name="Loughran R.M."/>
            <person name="Pfannmuller K.M."/>
            <person name="Wasson B.J."/>
            <person name="Deadmond M.C."/>
            <person name="Paddock B.E."/>
            <person name="Koyack M.J."/>
            <person name="Gallegos D.A."/>
            <person name="Mitchell E.A."/>
            <person name="Ushijima B."/>
            <person name="Saw J.H."/>
            <person name="Mcphail K.L."/>
            <person name="Videau P."/>
        </authorList>
    </citation>
    <scope>NUCLEOTIDE SEQUENCE [LARGE SCALE GENOMIC DNA]</scope>
    <source>
        <strain evidence="3 4">11A07</strain>
    </source>
</reference>
<accession>A0ABX1C8X7</accession>
<keyword evidence="4" id="KW-1185">Reference proteome</keyword>
<feature type="region of interest" description="Disordered" evidence="1">
    <location>
        <begin position="121"/>
        <end position="164"/>
    </location>
</feature>
<dbReference type="EMBL" id="JAAVJC010000028">
    <property type="protein sequence ID" value="NJQ14538.1"/>
    <property type="molecule type" value="Genomic_DNA"/>
</dbReference>
<keyword evidence="2" id="KW-0472">Membrane</keyword>
<name>A0ABX1C8X7_9ACTN</name>
<dbReference type="Proteomes" id="UP000727056">
    <property type="component" value="Unassembled WGS sequence"/>
</dbReference>
<evidence type="ECO:0000256" key="1">
    <source>
        <dbReference type="SAM" id="MobiDB-lite"/>
    </source>
</evidence>
<sequence length="164" mass="17219">MPSRPPHRRVRVTSPQTRIALSRRHRPVQQLLPLPDGTLDDGALAAARATFARQRRLALRTATGLAALLLGLSGLLAALPALDRITVGPVPASWLLLMAASYPMLLVIAALHVRAAERIEDSAAPERHRPAVPGPGTDAHRPGTGTTTGTRTGDWGPAAGGGRP</sequence>
<feature type="compositionally biased region" description="Low complexity" evidence="1">
    <location>
        <begin position="143"/>
        <end position="153"/>
    </location>
</feature>
<feature type="transmembrane region" description="Helical" evidence="2">
    <location>
        <begin position="94"/>
        <end position="113"/>
    </location>
</feature>
<feature type="transmembrane region" description="Helical" evidence="2">
    <location>
        <begin position="57"/>
        <end position="82"/>
    </location>
</feature>
<gene>
    <name evidence="3" type="ORF">HCN52_06180</name>
</gene>
<evidence type="ECO:0008006" key="5">
    <source>
        <dbReference type="Google" id="ProtNLM"/>
    </source>
</evidence>
<keyword evidence="2" id="KW-0812">Transmembrane</keyword>
<comment type="caution">
    <text evidence="3">The sequence shown here is derived from an EMBL/GenBank/DDBJ whole genome shotgun (WGS) entry which is preliminary data.</text>
</comment>
<evidence type="ECO:0000313" key="3">
    <source>
        <dbReference type="EMBL" id="NJQ14538.1"/>
    </source>
</evidence>
<evidence type="ECO:0000256" key="2">
    <source>
        <dbReference type="SAM" id="Phobius"/>
    </source>
</evidence>
<keyword evidence="2" id="KW-1133">Transmembrane helix</keyword>